<protein>
    <recommendedName>
        <fullName evidence="2 3">Segregation and condensation protein A</fullName>
    </recommendedName>
</protein>
<dbReference type="GO" id="GO:0007059">
    <property type="term" value="P:chromosome segregation"/>
    <property type="evidence" value="ECO:0007669"/>
    <property type="project" value="UniProtKB-UniRule"/>
</dbReference>
<comment type="subcellular location">
    <subcellularLocation>
        <location evidence="3">Cytoplasm</location>
    </subcellularLocation>
    <text evidence="3">Associated with two foci at the outer edges of the nucleoid region in young cells, and at four foci within both cell halves in older cells.</text>
</comment>
<keyword evidence="5" id="KW-1185">Reference proteome</keyword>
<evidence type="ECO:0000256" key="2">
    <source>
        <dbReference type="ARBA" id="ARBA00044777"/>
    </source>
</evidence>
<organism evidence="4 5">
    <name type="scientific">Clostridium fungisolvens</name>
    <dbReference type="NCBI Taxonomy" id="1604897"/>
    <lineage>
        <taxon>Bacteria</taxon>
        <taxon>Bacillati</taxon>
        <taxon>Bacillota</taxon>
        <taxon>Clostridia</taxon>
        <taxon>Eubacteriales</taxon>
        <taxon>Clostridiaceae</taxon>
        <taxon>Clostridium</taxon>
    </lineage>
</organism>
<dbReference type="InterPro" id="IPR003768">
    <property type="entry name" value="ScpA"/>
</dbReference>
<dbReference type="HAMAP" id="MF_01805">
    <property type="entry name" value="ScpA"/>
    <property type="match status" value="1"/>
</dbReference>
<evidence type="ECO:0000256" key="3">
    <source>
        <dbReference type="HAMAP-Rule" id="MF_01805"/>
    </source>
</evidence>
<proteinExistence type="inferred from homology"/>
<keyword evidence="3" id="KW-0963">Cytoplasm</keyword>
<dbReference type="AlphaFoldDB" id="A0A6V8SP94"/>
<keyword evidence="3" id="KW-0132">Cell division</keyword>
<reference evidence="4 5" key="1">
    <citation type="submission" date="2020-07" db="EMBL/GenBank/DDBJ databases">
        <title>A new beta-1,3-glucan-decomposing anaerobic bacterium isolated from anoxic soil subjected to biological soil disinfestation.</title>
        <authorList>
            <person name="Ueki A."/>
            <person name="Tonouchi A."/>
        </authorList>
    </citation>
    <scope>NUCLEOTIDE SEQUENCE [LARGE SCALE GENOMIC DNA]</scope>
    <source>
        <strain evidence="4 5">TW1</strain>
    </source>
</reference>
<dbReference type="GO" id="GO:0006260">
    <property type="term" value="P:DNA replication"/>
    <property type="evidence" value="ECO:0007669"/>
    <property type="project" value="UniProtKB-UniRule"/>
</dbReference>
<dbReference type="GO" id="GO:0051301">
    <property type="term" value="P:cell division"/>
    <property type="evidence" value="ECO:0007669"/>
    <property type="project" value="UniProtKB-KW"/>
</dbReference>
<comment type="similarity">
    <text evidence="3">Belongs to the ScpA family.</text>
</comment>
<keyword evidence="3" id="KW-0131">Cell cycle</keyword>
<dbReference type="PANTHER" id="PTHR33969:SF2">
    <property type="entry name" value="SEGREGATION AND CONDENSATION PROTEIN A"/>
    <property type="match status" value="1"/>
</dbReference>
<dbReference type="PANTHER" id="PTHR33969">
    <property type="entry name" value="SEGREGATION AND CONDENSATION PROTEIN A"/>
    <property type="match status" value="1"/>
</dbReference>
<gene>
    <name evidence="3" type="primary">scpA</name>
    <name evidence="4" type="ORF">bsdtw1_02786</name>
</gene>
<accession>A0A6V8SP94</accession>
<dbReference type="GO" id="GO:0005737">
    <property type="term" value="C:cytoplasm"/>
    <property type="evidence" value="ECO:0007669"/>
    <property type="project" value="UniProtKB-SubCell"/>
</dbReference>
<evidence type="ECO:0000313" key="5">
    <source>
        <dbReference type="Proteomes" id="UP000580568"/>
    </source>
</evidence>
<comment type="caution">
    <text evidence="4">The sequence shown here is derived from an EMBL/GenBank/DDBJ whole genome shotgun (WGS) entry which is preliminary data.</text>
</comment>
<name>A0A6V8SP94_9CLOT</name>
<dbReference type="Proteomes" id="UP000580568">
    <property type="component" value="Unassembled WGS sequence"/>
</dbReference>
<evidence type="ECO:0000313" key="4">
    <source>
        <dbReference type="EMBL" id="GFP76683.1"/>
    </source>
</evidence>
<dbReference type="Gene3D" id="1.10.10.580">
    <property type="entry name" value="Structural maintenance of chromosome 1. Chain E"/>
    <property type="match status" value="1"/>
</dbReference>
<dbReference type="Gene3D" id="6.10.250.2410">
    <property type="match status" value="1"/>
</dbReference>
<dbReference type="NCBIfam" id="NF000994">
    <property type="entry name" value="PRK00104.1-3"/>
    <property type="match status" value="1"/>
</dbReference>
<evidence type="ECO:0000256" key="1">
    <source>
        <dbReference type="ARBA" id="ARBA00022829"/>
    </source>
</evidence>
<dbReference type="EMBL" id="BLZR01000001">
    <property type="protein sequence ID" value="GFP76683.1"/>
    <property type="molecule type" value="Genomic_DNA"/>
</dbReference>
<keyword evidence="1 3" id="KW-0159">Chromosome partition</keyword>
<sequence length="248" mass="29190">MQLPSIKITNFEGPFDLLLHLIKQNKMEIHDIKIYELTNQYMDYLNTMKEMDLDITSEFIVVAATLLEIKSKMLLPKPVKEDEEDKDPKLDLVEKLIIYKKIKNAAVFLSKKSLYTGKIFTKKPEIIEDLGKDNTEDLLLNITMLDLYNIFNQLINNYKNKQNTTVIEKRIYADKYKLEDKMSYISEAILSRKHIDFENLLFECESKLEKVVTFLAVLELIKQRVIKVIQEDSFSNIYIERNEFSGQD</sequence>
<comment type="subunit">
    <text evidence="3">Component of a cohesin-like complex composed of ScpA, ScpB and the Smc homodimer, in which ScpA and ScpB bind to the head domain of Smc. The presence of the three proteins is required for the association of the complex with DNA.</text>
</comment>
<dbReference type="RefSeq" id="WP_183278095.1">
    <property type="nucleotide sequence ID" value="NZ_BLZR01000001.1"/>
</dbReference>
<comment type="function">
    <text evidence="3">Participates in chromosomal partition during cell division. May act via the formation of a condensin-like complex containing Smc and ScpB that pull DNA away from mid-cell into both cell halves.</text>
</comment>
<dbReference type="InterPro" id="IPR023093">
    <property type="entry name" value="ScpA-like_C"/>
</dbReference>
<dbReference type="Pfam" id="PF02616">
    <property type="entry name" value="SMC_ScpA"/>
    <property type="match status" value="1"/>
</dbReference>